<accession>A0AAV4MA11</accession>
<evidence type="ECO:0000313" key="2">
    <source>
        <dbReference type="Proteomes" id="UP001054837"/>
    </source>
</evidence>
<keyword evidence="2" id="KW-1185">Reference proteome</keyword>
<organism evidence="1 2">
    <name type="scientific">Caerostris darwini</name>
    <dbReference type="NCBI Taxonomy" id="1538125"/>
    <lineage>
        <taxon>Eukaryota</taxon>
        <taxon>Metazoa</taxon>
        <taxon>Ecdysozoa</taxon>
        <taxon>Arthropoda</taxon>
        <taxon>Chelicerata</taxon>
        <taxon>Arachnida</taxon>
        <taxon>Araneae</taxon>
        <taxon>Araneomorphae</taxon>
        <taxon>Entelegynae</taxon>
        <taxon>Araneoidea</taxon>
        <taxon>Araneidae</taxon>
        <taxon>Caerostris</taxon>
    </lineage>
</organism>
<protein>
    <submittedName>
        <fullName evidence="1">Uncharacterized protein</fullName>
    </submittedName>
</protein>
<dbReference type="AlphaFoldDB" id="A0AAV4MA11"/>
<name>A0AAV4MA11_9ARAC</name>
<proteinExistence type="predicted"/>
<gene>
    <name evidence="1" type="ORF">CDAR_565041</name>
</gene>
<sequence>MIALCNLVFVYVRKDNLDSGQKSIKETVVAERKLWLSRPSDFEIVAAESCSNEERLLSGNLVCLRAKGQFRFGTEVN</sequence>
<evidence type="ECO:0000313" key="1">
    <source>
        <dbReference type="EMBL" id="GIX69226.1"/>
    </source>
</evidence>
<comment type="caution">
    <text evidence="1">The sequence shown here is derived from an EMBL/GenBank/DDBJ whole genome shotgun (WGS) entry which is preliminary data.</text>
</comment>
<reference evidence="1 2" key="1">
    <citation type="submission" date="2021-06" db="EMBL/GenBank/DDBJ databases">
        <title>Caerostris darwini draft genome.</title>
        <authorList>
            <person name="Kono N."/>
            <person name="Arakawa K."/>
        </authorList>
    </citation>
    <scope>NUCLEOTIDE SEQUENCE [LARGE SCALE GENOMIC DNA]</scope>
</reference>
<dbReference type="Proteomes" id="UP001054837">
    <property type="component" value="Unassembled WGS sequence"/>
</dbReference>
<dbReference type="EMBL" id="BPLQ01000238">
    <property type="protein sequence ID" value="GIX69226.1"/>
    <property type="molecule type" value="Genomic_DNA"/>
</dbReference>